<keyword evidence="1" id="KW-0238">DNA-binding</keyword>
<dbReference type="PROSITE" id="PS50943">
    <property type="entry name" value="HTH_CROC1"/>
    <property type="match status" value="1"/>
</dbReference>
<accession>A0A939C0J3</accession>
<dbReference type="EMBL" id="JAERWK010000021">
    <property type="protein sequence ID" value="MBM9468821.1"/>
    <property type="molecule type" value="Genomic_DNA"/>
</dbReference>
<dbReference type="RefSeq" id="WP_205261782.1">
    <property type="nucleotide sequence ID" value="NZ_JAERWK010000021.1"/>
</dbReference>
<keyword evidence="4" id="KW-1185">Reference proteome</keyword>
<dbReference type="Gene3D" id="1.10.260.40">
    <property type="entry name" value="lambda repressor-like DNA-binding domains"/>
    <property type="match status" value="1"/>
</dbReference>
<dbReference type="PANTHER" id="PTHR46797:SF1">
    <property type="entry name" value="METHYLPHOSPHONATE SYNTHASE"/>
    <property type="match status" value="1"/>
</dbReference>
<dbReference type="InterPro" id="IPR001387">
    <property type="entry name" value="Cro/C1-type_HTH"/>
</dbReference>
<dbReference type="GO" id="GO:0003700">
    <property type="term" value="F:DNA-binding transcription factor activity"/>
    <property type="evidence" value="ECO:0007669"/>
    <property type="project" value="TreeGrafter"/>
</dbReference>
<dbReference type="SUPFAM" id="SSF47413">
    <property type="entry name" value="lambda repressor-like DNA-binding domains"/>
    <property type="match status" value="1"/>
</dbReference>
<gene>
    <name evidence="3" type="ORF">JL106_16175</name>
</gene>
<evidence type="ECO:0000313" key="3">
    <source>
        <dbReference type="EMBL" id="MBM9468821.1"/>
    </source>
</evidence>
<feature type="domain" description="HTH cro/C1-type" evidence="2">
    <location>
        <begin position="22"/>
        <end position="76"/>
    </location>
</feature>
<name>A0A939C0J3_9ACTN</name>
<dbReference type="PANTHER" id="PTHR46797">
    <property type="entry name" value="HTH-TYPE TRANSCRIPTIONAL REGULATOR"/>
    <property type="match status" value="1"/>
</dbReference>
<proteinExistence type="predicted"/>
<dbReference type="InterPro" id="IPR050807">
    <property type="entry name" value="TransReg_Diox_bact_type"/>
</dbReference>
<dbReference type="CDD" id="cd02209">
    <property type="entry name" value="cupin_XRE_C"/>
    <property type="match status" value="1"/>
</dbReference>
<dbReference type="SUPFAM" id="SSF51182">
    <property type="entry name" value="RmlC-like cupins"/>
    <property type="match status" value="1"/>
</dbReference>
<dbReference type="InterPro" id="IPR014710">
    <property type="entry name" value="RmlC-like_jellyroll"/>
</dbReference>
<evidence type="ECO:0000259" key="2">
    <source>
        <dbReference type="PROSITE" id="PS50943"/>
    </source>
</evidence>
<evidence type="ECO:0000313" key="4">
    <source>
        <dbReference type="Proteomes" id="UP000663792"/>
    </source>
</evidence>
<dbReference type="InterPro" id="IPR011051">
    <property type="entry name" value="RmlC_Cupin_sf"/>
</dbReference>
<dbReference type="GO" id="GO:0003677">
    <property type="term" value="F:DNA binding"/>
    <property type="evidence" value="ECO:0007669"/>
    <property type="project" value="UniProtKB-KW"/>
</dbReference>
<dbReference type="AlphaFoldDB" id="A0A939C0J3"/>
<dbReference type="Gene3D" id="2.60.120.10">
    <property type="entry name" value="Jelly Rolls"/>
    <property type="match status" value="1"/>
</dbReference>
<dbReference type="Proteomes" id="UP000663792">
    <property type="component" value="Unassembled WGS sequence"/>
</dbReference>
<comment type="caution">
    <text evidence="3">The sequence shown here is derived from an EMBL/GenBank/DDBJ whole genome shotgun (WGS) entry which is preliminary data.</text>
</comment>
<organism evidence="3 4">
    <name type="scientific">Nakamurella leprariae</name>
    <dbReference type="NCBI Taxonomy" id="2803911"/>
    <lineage>
        <taxon>Bacteria</taxon>
        <taxon>Bacillati</taxon>
        <taxon>Actinomycetota</taxon>
        <taxon>Actinomycetes</taxon>
        <taxon>Nakamurellales</taxon>
        <taxon>Nakamurellaceae</taxon>
        <taxon>Nakamurella</taxon>
    </lineage>
</organism>
<dbReference type="Pfam" id="PF01381">
    <property type="entry name" value="HTH_3"/>
    <property type="match status" value="1"/>
</dbReference>
<protein>
    <submittedName>
        <fullName evidence="3">Helix-turn-helix transcriptional regulator</fullName>
    </submittedName>
</protein>
<dbReference type="CDD" id="cd00093">
    <property type="entry name" value="HTH_XRE"/>
    <property type="match status" value="1"/>
</dbReference>
<evidence type="ECO:0000256" key="1">
    <source>
        <dbReference type="ARBA" id="ARBA00023125"/>
    </source>
</evidence>
<dbReference type="GO" id="GO:0005829">
    <property type="term" value="C:cytosol"/>
    <property type="evidence" value="ECO:0007669"/>
    <property type="project" value="TreeGrafter"/>
</dbReference>
<reference evidence="3" key="1">
    <citation type="submission" date="2021-01" db="EMBL/GenBank/DDBJ databases">
        <title>YIM 132084 draft genome.</title>
        <authorList>
            <person name="An D."/>
        </authorList>
    </citation>
    <scope>NUCLEOTIDE SEQUENCE</scope>
    <source>
        <strain evidence="3">YIM 132084</strain>
    </source>
</reference>
<dbReference type="SMART" id="SM00530">
    <property type="entry name" value="HTH_XRE"/>
    <property type="match status" value="1"/>
</dbReference>
<sequence length="215" mass="22287">MPRTDRAADPDLELAGRIGARVRTVREQAGLSMRALAERGGVSQPFLSQLERGLTSPSMATLYRLAAALGLPPGDLLPGAGAAEAGRVVLTPAGSGRTLAIGDAPDAALGRALLLEPDEALEVLDYDIAAGQQVGEWFAGPGPTCVYLLAGRLDIEFDPPTTLDGAAGMTDRLVAPGTVRLRPGDFLTHPGAVPHRWSTVQGGAARVLLIARRTG</sequence>
<dbReference type="InterPro" id="IPR010982">
    <property type="entry name" value="Lambda_DNA-bd_dom_sf"/>
</dbReference>